<proteinExistence type="predicted"/>
<evidence type="ECO:0000313" key="4">
    <source>
        <dbReference type="Proteomes" id="UP001551584"/>
    </source>
</evidence>
<keyword evidence="1" id="KW-1133">Transmembrane helix</keyword>
<sequence length="136" mass="14520">MTWAVLGLLGAAVIAAGASGRSGALFVLGAVLLAEAVLLPFLPRLSARQQIKAMGSLLVPCRVTVDEDGMRTVTAAMGTRMAWEAFGSYVETDRLFVLRGPERSGMRGGWLAKRGLAGPAEVDRLRTLLDRRLPRA</sequence>
<reference evidence="3 4" key="1">
    <citation type="submission" date="2024-06" db="EMBL/GenBank/DDBJ databases">
        <title>The Natural Products Discovery Center: Release of the First 8490 Sequenced Strains for Exploring Actinobacteria Biosynthetic Diversity.</title>
        <authorList>
            <person name="Kalkreuter E."/>
            <person name="Kautsar S.A."/>
            <person name="Yang D."/>
            <person name="Bader C.D."/>
            <person name="Teijaro C.N."/>
            <person name="Fluegel L."/>
            <person name="Davis C.M."/>
            <person name="Simpson J.R."/>
            <person name="Lauterbach L."/>
            <person name="Steele A.D."/>
            <person name="Gui C."/>
            <person name="Meng S."/>
            <person name="Li G."/>
            <person name="Viehrig K."/>
            <person name="Ye F."/>
            <person name="Su P."/>
            <person name="Kiefer A.F."/>
            <person name="Nichols A."/>
            <person name="Cepeda A.J."/>
            <person name="Yan W."/>
            <person name="Fan B."/>
            <person name="Jiang Y."/>
            <person name="Adhikari A."/>
            <person name="Zheng C.-J."/>
            <person name="Schuster L."/>
            <person name="Cowan T.M."/>
            <person name="Smanski M.J."/>
            <person name="Chevrette M.G."/>
            <person name="De Carvalho L.P.S."/>
            <person name="Shen B."/>
        </authorList>
    </citation>
    <scope>NUCLEOTIDE SEQUENCE [LARGE SCALE GENOMIC DNA]</scope>
    <source>
        <strain evidence="3 4">NPDC048117</strain>
    </source>
</reference>
<gene>
    <name evidence="3" type="ORF">AB0D95_26820</name>
</gene>
<comment type="caution">
    <text evidence="3">The sequence shown here is derived from an EMBL/GenBank/DDBJ whole genome shotgun (WGS) entry which is preliminary data.</text>
</comment>
<dbReference type="EMBL" id="JBEZNA010000089">
    <property type="protein sequence ID" value="MEU9580838.1"/>
    <property type="molecule type" value="Genomic_DNA"/>
</dbReference>
<feature type="domain" description="YcxB-like C-terminal" evidence="2">
    <location>
        <begin position="65"/>
        <end position="128"/>
    </location>
</feature>
<dbReference type="Proteomes" id="UP001551584">
    <property type="component" value="Unassembled WGS sequence"/>
</dbReference>
<accession>A0ABV3EX84</accession>
<evidence type="ECO:0000313" key="3">
    <source>
        <dbReference type="EMBL" id="MEU9580838.1"/>
    </source>
</evidence>
<dbReference type="RefSeq" id="WP_359276921.1">
    <property type="nucleotide sequence ID" value="NZ_JBEZNA010000089.1"/>
</dbReference>
<keyword evidence="4" id="KW-1185">Reference proteome</keyword>
<organism evidence="3 4">
    <name type="scientific">Streptomyces chilikensis</name>
    <dbReference type="NCBI Taxonomy" id="1194079"/>
    <lineage>
        <taxon>Bacteria</taxon>
        <taxon>Bacillati</taxon>
        <taxon>Actinomycetota</taxon>
        <taxon>Actinomycetes</taxon>
        <taxon>Kitasatosporales</taxon>
        <taxon>Streptomycetaceae</taxon>
        <taxon>Streptomyces</taxon>
    </lineage>
</organism>
<feature type="transmembrane region" description="Helical" evidence="1">
    <location>
        <begin position="25"/>
        <end position="42"/>
    </location>
</feature>
<dbReference type="InterPro" id="IPR025588">
    <property type="entry name" value="YcxB-like_C"/>
</dbReference>
<name>A0ABV3EX84_9ACTN</name>
<evidence type="ECO:0000259" key="2">
    <source>
        <dbReference type="Pfam" id="PF14317"/>
    </source>
</evidence>
<dbReference type="Pfam" id="PF14317">
    <property type="entry name" value="YcxB"/>
    <property type="match status" value="1"/>
</dbReference>
<protein>
    <submittedName>
        <fullName evidence="3">YcxB family protein</fullName>
    </submittedName>
</protein>
<keyword evidence="1" id="KW-0472">Membrane</keyword>
<keyword evidence="1" id="KW-0812">Transmembrane</keyword>
<evidence type="ECO:0000256" key="1">
    <source>
        <dbReference type="SAM" id="Phobius"/>
    </source>
</evidence>